<keyword evidence="5" id="KW-1185">Reference proteome</keyword>
<evidence type="ECO:0000313" key="4">
    <source>
        <dbReference type="EMBL" id="MCC9017503.1"/>
    </source>
</evidence>
<dbReference type="EMBL" id="JAJJMN010000001">
    <property type="protein sequence ID" value="MCC9017503.1"/>
    <property type="molecule type" value="Genomic_DNA"/>
</dbReference>
<accession>A0ABS8LY93</accession>
<dbReference type="SUPFAM" id="SSF101898">
    <property type="entry name" value="NHL repeat"/>
    <property type="match status" value="1"/>
</dbReference>
<dbReference type="Gene3D" id="2.130.10.10">
    <property type="entry name" value="YVTN repeat-like/Quinoprotein amine dehydrogenase"/>
    <property type="match status" value="1"/>
</dbReference>
<organism evidence="4 5">
    <name type="scientific">Flavobacterium lipolyticum</name>
    <dbReference type="NCBI Taxonomy" id="2893754"/>
    <lineage>
        <taxon>Bacteria</taxon>
        <taxon>Pseudomonadati</taxon>
        <taxon>Bacteroidota</taxon>
        <taxon>Flavobacteriia</taxon>
        <taxon>Flavobacteriales</taxon>
        <taxon>Flavobacteriaceae</taxon>
        <taxon>Flavobacterium</taxon>
    </lineage>
</organism>
<dbReference type="RefSeq" id="WP_229999047.1">
    <property type="nucleotide sequence ID" value="NZ_JAJJMN010000001.1"/>
</dbReference>
<dbReference type="NCBIfam" id="TIGR04183">
    <property type="entry name" value="Por_Secre_tail"/>
    <property type="match status" value="1"/>
</dbReference>
<feature type="chain" id="PRO_5045090450" evidence="2">
    <location>
        <begin position="20"/>
        <end position="760"/>
    </location>
</feature>
<keyword evidence="1 2" id="KW-0732">Signal</keyword>
<feature type="domain" description="PorZ N-terminal beta-propeller" evidence="3">
    <location>
        <begin position="44"/>
        <end position="203"/>
    </location>
</feature>
<evidence type="ECO:0000259" key="3">
    <source>
        <dbReference type="Pfam" id="PF21544"/>
    </source>
</evidence>
<dbReference type="InterPro" id="IPR048954">
    <property type="entry name" value="PorZ_N"/>
</dbReference>
<proteinExistence type="predicted"/>
<evidence type="ECO:0000313" key="5">
    <source>
        <dbReference type="Proteomes" id="UP001430700"/>
    </source>
</evidence>
<feature type="signal peptide" evidence="2">
    <location>
        <begin position="1"/>
        <end position="19"/>
    </location>
</feature>
<dbReference type="InterPro" id="IPR026444">
    <property type="entry name" value="Secre_tail"/>
</dbReference>
<evidence type="ECO:0000256" key="2">
    <source>
        <dbReference type="SAM" id="SignalP"/>
    </source>
</evidence>
<name>A0ABS8LY93_9FLAO</name>
<comment type="caution">
    <text evidence="4">The sequence shown here is derived from an EMBL/GenBank/DDBJ whole genome shotgun (WGS) entry which is preliminary data.</text>
</comment>
<protein>
    <submittedName>
        <fullName evidence="4">T9SS type A sorting domain-containing protein</fullName>
    </submittedName>
</protein>
<dbReference type="Pfam" id="PF21544">
    <property type="entry name" value="PorZ_N_b_propeller"/>
    <property type="match status" value="1"/>
</dbReference>
<reference evidence="4" key="1">
    <citation type="submission" date="2021-11" db="EMBL/GenBank/DDBJ databases">
        <title>Description of novel Flavobacterium species.</title>
        <authorList>
            <person name="Saticioglu I.B."/>
            <person name="Ay H."/>
            <person name="Altun S."/>
            <person name="Duman M."/>
        </authorList>
    </citation>
    <scope>NUCLEOTIDE SEQUENCE</scope>
    <source>
        <strain evidence="4">F-126</strain>
    </source>
</reference>
<gene>
    <name evidence="4" type="ORF">LNQ34_06950</name>
</gene>
<dbReference type="Proteomes" id="UP001430700">
    <property type="component" value="Unassembled WGS sequence"/>
</dbReference>
<dbReference type="InterPro" id="IPR015943">
    <property type="entry name" value="WD40/YVTN_repeat-like_dom_sf"/>
</dbReference>
<sequence>MKRKFLYVLLLLVVQFCFSQNKLSWQGYFSFNEIKDISQSSTTVFVASENALFSKNTAMNTVKMTTTVDGLSGQTISALYHSEGFKKTIIGYENGLMIVVNETDGSILKVIDIINKQLPVNLKRINHFMEYNGVIYVSCDFGIVQFNLTSLKFGDTYFIGDNGAEVRVRQTAYFNGFFYAATSSGIKKANSTNTNLIDFNQWSLVNAGDWSSIEPIDSELVAISSAGFIHRYNSNSFVGFLQLPKPSVDMRAVNHNLIITTPDVVYVYNNQMVLMRQVTNTQVLDNMLNFTCSSVIGDQIYIGTKEKGLFSSTLSGTSAFQENTPSGPVRNNIFSLDVSPNALWAVYGDYDTFYNPYELDSYGVSKYSTSGWLNIPYSGVFGAKSMTRVITNPSNEKQVFVSSFFSGLLKIENDIPVLLYNEKNSGLESISFAGPNYIDVRINGTVFDKTGNLWVTNSRIKNGLKVLKTDGKWQSYATTSILKDAETISYAGIVVDRNNTKWIATSNDGVIAFNESNNTFKKMTFGADVGNLPVADVRAVALDAKSQLWIGTTKGLRVLSNVGGFQTESQLKANPIIIMEDNLAQELLYEQFITSIAVDGANNKWIGTIDSGIFMVSPNGQETKYHFTINNSPLPSNVINDVKINSVTGEVFIATNKGMISFKGIATGANDDLNNVYVYPNPVRPNYAGTVKVAGLIDKANIKITDIEGNLVYETTSSGGTIEWDTTAFGKYKVASGVYMVFISAEDGSETKVKKVMIIR</sequence>
<dbReference type="SUPFAM" id="SSF63829">
    <property type="entry name" value="Calcium-dependent phosphotriesterase"/>
    <property type="match status" value="1"/>
</dbReference>
<evidence type="ECO:0000256" key="1">
    <source>
        <dbReference type="ARBA" id="ARBA00022729"/>
    </source>
</evidence>